<dbReference type="InterPro" id="IPR032466">
    <property type="entry name" value="Metal_Hydrolase"/>
</dbReference>
<dbReference type="Gene3D" id="1.20.58.520">
    <property type="entry name" value="Amidohydrolase"/>
    <property type="match status" value="1"/>
</dbReference>
<dbReference type="Pfam" id="PF01979">
    <property type="entry name" value="Amidohydro_1"/>
    <property type="match status" value="1"/>
</dbReference>
<dbReference type="EMBL" id="FRAT01000003">
    <property type="protein sequence ID" value="SHK58780.1"/>
    <property type="molecule type" value="Genomic_DNA"/>
</dbReference>
<dbReference type="PANTHER" id="PTHR43135:SF3">
    <property type="entry name" value="ALPHA-D-RIBOSE 1-METHYLPHOSPHONATE 5-TRIPHOSPHATE DIPHOSPHATASE"/>
    <property type="match status" value="1"/>
</dbReference>
<evidence type="ECO:0000313" key="7">
    <source>
        <dbReference type="Proteomes" id="UP000198940"/>
    </source>
</evidence>
<feature type="domain" description="Amidohydrolase-related" evidence="2">
    <location>
        <begin position="74"/>
        <end position="462"/>
    </location>
</feature>
<dbReference type="STRING" id="1055723.SAMN05216293_1459"/>
<accession>A0A1M6TPD1</accession>
<dbReference type="Proteomes" id="UP000198940">
    <property type="component" value="Unassembled WGS sequence"/>
</dbReference>
<evidence type="ECO:0000259" key="2">
    <source>
        <dbReference type="Pfam" id="PF01979"/>
    </source>
</evidence>
<dbReference type="EMBL" id="FOKU01000003">
    <property type="protein sequence ID" value="SFB89616.1"/>
    <property type="molecule type" value="Genomic_DNA"/>
</dbReference>
<dbReference type="PANTHER" id="PTHR43135">
    <property type="entry name" value="ALPHA-D-RIBOSE 1-METHYLPHOSPHONATE 5-TRIPHOSPHATE DIPHOSPHATASE"/>
    <property type="match status" value="1"/>
</dbReference>
<proteinExistence type="predicted"/>
<feature type="chain" id="PRO_5009921142" evidence="1">
    <location>
        <begin position="21"/>
        <end position="579"/>
    </location>
</feature>
<dbReference type="Proteomes" id="UP000184031">
    <property type="component" value="Unassembled WGS sequence"/>
</dbReference>
<evidence type="ECO:0000313" key="4">
    <source>
        <dbReference type="EMBL" id="SFB89616.1"/>
    </source>
</evidence>
<dbReference type="InterPro" id="IPR011059">
    <property type="entry name" value="Metal-dep_hydrolase_composite"/>
</dbReference>
<feature type="domain" description="SnoaL-like" evidence="3">
    <location>
        <begin position="479"/>
        <end position="574"/>
    </location>
</feature>
<keyword evidence="1" id="KW-0732">Signal</keyword>
<dbReference type="InterPro" id="IPR037401">
    <property type="entry name" value="SnoaL-like"/>
</dbReference>
<evidence type="ECO:0000313" key="6">
    <source>
        <dbReference type="Proteomes" id="UP000184031"/>
    </source>
</evidence>
<dbReference type="SUPFAM" id="SSF51338">
    <property type="entry name" value="Composite domain of metallo-dependent hydrolases"/>
    <property type="match status" value="1"/>
</dbReference>
<dbReference type="InterPro" id="IPR006680">
    <property type="entry name" value="Amidohydro-rel"/>
</dbReference>
<organism evidence="5 6">
    <name type="scientific">Flagellimonas taeanensis</name>
    <dbReference type="NCBI Taxonomy" id="1005926"/>
    <lineage>
        <taxon>Bacteria</taxon>
        <taxon>Pseudomonadati</taxon>
        <taxon>Bacteroidota</taxon>
        <taxon>Flavobacteriia</taxon>
        <taxon>Flavobacteriales</taxon>
        <taxon>Flavobacteriaceae</taxon>
        <taxon>Flagellimonas</taxon>
    </lineage>
</organism>
<dbReference type="GO" id="GO:0016810">
    <property type="term" value="F:hydrolase activity, acting on carbon-nitrogen (but not peptide) bonds"/>
    <property type="evidence" value="ECO:0007669"/>
    <property type="project" value="InterPro"/>
</dbReference>
<comment type="caution">
    <text evidence="5">The sequence shown here is derived from an EMBL/GenBank/DDBJ whole genome shotgun (WGS) entry which is preliminary data.</text>
</comment>
<evidence type="ECO:0000259" key="3">
    <source>
        <dbReference type="Pfam" id="PF12680"/>
    </source>
</evidence>
<protein>
    <submittedName>
        <fullName evidence="5">Imidazolonepropionase</fullName>
    </submittedName>
</protein>
<dbReference type="InterPro" id="IPR051781">
    <property type="entry name" value="Metallo-dep_Hydrolase"/>
</dbReference>
<evidence type="ECO:0000256" key="1">
    <source>
        <dbReference type="SAM" id="SignalP"/>
    </source>
</evidence>
<dbReference type="AlphaFoldDB" id="A0A1M6TPD1"/>
<dbReference type="RefSeq" id="WP_072878384.1">
    <property type="nucleotide sequence ID" value="NZ_FOKU01000003.1"/>
</dbReference>
<reference evidence="5 6" key="1">
    <citation type="submission" date="2016-11" db="EMBL/GenBank/DDBJ databases">
        <authorList>
            <person name="Varghese N."/>
            <person name="Submissions S."/>
        </authorList>
    </citation>
    <scope>NUCLEOTIDE SEQUENCE [LARGE SCALE GENOMIC DNA]</scope>
    <source>
        <strain evidence="5 6">CGMCC 1.12174</strain>
        <strain evidence="4 7">DSM 26351</strain>
    </source>
</reference>
<name>A0A1M6TPD1_9FLAO</name>
<sequence>MTRKHLLACAFLISSFSLFAQTYITHVTVADVEKQRLLPDQTVVITDGLISNIKKSSSIKIPENATLIDGKGKFLFPGLVDAHIHFSQNGGLYTRPDAIDLRKYKDYNDEIALAKSDMETKLKRYLQNGITTVVDVGSTFNLLDARNDFKDNAATAQIFMTGPLLTTYEPAALANLGNDGVFILTKTIEEGVKGVQRQLPHQPDFIKIWYIAGADGLSVEESARKNLPIVKAIIEEAHKHNLKVAVHATERITAQLAVENGADFLVHSVDDEVITDDFVALLKKNNVALCPTLIVPGGYMDTFGQKLDLDTHDLQKADPYQLGTLLDLKHLPETSLIENYKTYANDPKNVDKLQKSDSISRVNLKKMSDAGVLIVTGTDAGNIGTLHTSSYLPELKAMQQSGMSNWDIIRASTINGAKLFGKENEFGTVTTGKKANLLLLDANPIEDLENVTQIHTVFNQGKAFKPDDLLQDSPTDLAQRQLNAYNLGNIEAFLEPYAEDVEVYAFPDQLLYKGKETMRGQYAQMFENTPNLHCELKERIVQGNVVIDKERVQFGMETVEAVAMYHVENGKIKKVYFIQ</sequence>
<dbReference type="Gene3D" id="3.30.110.90">
    <property type="entry name" value="Amidohydrolase"/>
    <property type="match status" value="1"/>
</dbReference>
<dbReference type="SUPFAM" id="SSF54427">
    <property type="entry name" value="NTF2-like"/>
    <property type="match status" value="1"/>
</dbReference>
<dbReference type="Gene3D" id="3.40.50.10910">
    <property type="entry name" value="Amidohydrolase"/>
    <property type="match status" value="1"/>
</dbReference>
<dbReference type="InterPro" id="IPR032710">
    <property type="entry name" value="NTF2-like_dom_sf"/>
</dbReference>
<feature type="signal peptide" evidence="1">
    <location>
        <begin position="1"/>
        <end position="20"/>
    </location>
</feature>
<dbReference type="Gene3D" id="3.10.450.50">
    <property type="match status" value="1"/>
</dbReference>
<gene>
    <name evidence="4" type="ORF">SAMN04487891_103298</name>
    <name evidence="5" type="ORF">SAMN05216293_1459</name>
</gene>
<evidence type="ECO:0000313" key="5">
    <source>
        <dbReference type="EMBL" id="SHK58780.1"/>
    </source>
</evidence>
<dbReference type="SUPFAM" id="SSF51556">
    <property type="entry name" value="Metallo-dependent hydrolases"/>
    <property type="match status" value="1"/>
</dbReference>
<keyword evidence="7" id="KW-1185">Reference proteome</keyword>
<dbReference type="Gene3D" id="2.30.40.10">
    <property type="entry name" value="Urease, subunit C, domain 1"/>
    <property type="match status" value="1"/>
</dbReference>
<dbReference type="Pfam" id="PF12680">
    <property type="entry name" value="SnoaL_2"/>
    <property type="match status" value="1"/>
</dbReference>
<dbReference type="OrthoDB" id="9797498at2"/>